<feature type="compositionally biased region" description="Basic and acidic residues" evidence="1">
    <location>
        <begin position="78"/>
        <end position="91"/>
    </location>
</feature>
<dbReference type="AlphaFoldDB" id="A0A9D4AW29"/>
<dbReference type="Proteomes" id="UP000827986">
    <property type="component" value="Unassembled WGS sequence"/>
</dbReference>
<reference evidence="2" key="1">
    <citation type="submission" date="2021-09" db="EMBL/GenBank/DDBJ databases">
        <title>The genome of Mauremys mutica provides insights into the evolution of semi-aquatic lifestyle.</title>
        <authorList>
            <person name="Gong S."/>
            <person name="Gao Y."/>
        </authorList>
    </citation>
    <scope>NUCLEOTIDE SEQUENCE</scope>
    <source>
        <strain evidence="2">MM-2020</strain>
        <tissue evidence="2">Muscle</tissue>
    </source>
</reference>
<sequence length="91" mass="9230">MPLPSSSSCRCAPRCPARAAAAAAAHWREGARAAAAAARGEEAEEKLLLPSRCRPLSPAVGSPAAAVPSLRLAPKGTETAERHPDARPPGA</sequence>
<comment type="caution">
    <text evidence="2">The sequence shown here is derived from an EMBL/GenBank/DDBJ whole genome shotgun (WGS) entry which is preliminary data.</text>
</comment>
<feature type="region of interest" description="Disordered" evidence="1">
    <location>
        <begin position="58"/>
        <end position="91"/>
    </location>
</feature>
<protein>
    <submittedName>
        <fullName evidence="2">Uncharacterized protein</fullName>
    </submittedName>
</protein>
<proteinExistence type="predicted"/>
<gene>
    <name evidence="2" type="ORF">KIL84_016652</name>
</gene>
<feature type="compositionally biased region" description="Low complexity" evidence="1">
    <location>
        <begin position="58"/>
        <end position="70"/>
    </location>
</feature>
<dbReference type="EMBL" id="JAHDVG010000482">
    <property type="protein sequence ID" value="KAH1172813.1"/>
    <property type="molecule type" value="Genomic_DNA"/>
</dbReference>
<evidence type="ECO:0000313" key="2">
    <source>
        <dbReference type="EMBL" id="KAH1172813.1"/>
    </source>
</evidence>
<evidence type="ECO:0000256" key="1">
    <source>
        <dbReference type="SAM" id="MobiDB-lite"/>
    </source>
</evidence>
<organism evidence="2 3">
    <name type="scientific">Mauremys mutica</name>
    <name type="common">yellowpond turtle</name>
    <dbReference type="NCBI Taxonomy" id="74926"/>
    <lineage>
        <taxon>Eukaryota</taxon>
        <taxon>Metazoa</taxon>
        <taxon>Chordata</taxon>
        <taxon>Craniata</taxon>
        <taxon>Vertebrata</taxon>
        <taxon>Euteleostomi</taxon>
        <taxon>Archelosauria</taxon>
        <taxon>Testudinata</taxon>
        <taxon>Testudines</taxon>
        <taxon>Cryptodira</taxon>
        <taxon>Durocryptodira</taxon>
        <taxon>Testudinoidea</taxon>
        <taxon>Geoemydidae</taxon>
        <taxon>Geoemydinae</taxon>
        <taxon>Mauremys</taxon>
    </lineage>
</organism>
<accession>A0A9D4AW29</accession>
<name>A0A9D4AW29_9SAUR</name>
<keyword evidence="3" id="KW-1185">Reference proteome</keyword>
<evidence type="ECO:0000313" key="3">
    <source>
        <dbReference type="Proteomes" id="UP000827986"/>
    </source>
</evidence>